<dbReference type="InterPro" id="IPR005311">
    <property type="entry name" value="PBP_dimer"/>
</dbReference>
<evidence type="ECO:0000256" key="1">
    <source>
        <dbReference type="ARBA" id="ARBA00004167"/>
    </source>
</evidence>
<dbReference type="RefSeq" id="WP_186855355.1">
    <property type="nucleotide sequence ID" value="NZ_JACOOY010000002.1"/>
</dbReference>
<dbReference type="PANTHER" id="PTHR30627">
    <property type="entry name" value="PEPTIDOGLYCAN D,D-TRANSPEPTIDASE"/>
    <property type="match status" value="1"/>
</dbReference>
<protein>
    <submittedName>
        <fullName evidence="14">Penicillin-binding protein</fullName>
    </submittedName>
</protein>
<dbReference type="SUPFAM" id="SSF56601">
    <property type="entry name" value="beta-lactamase/transpeptidase-like"/>
    <property type="match status" value="1"/>
</dbReference>
<keyword evidence="5 11" id="KW-0812">Transmembrane</keyword>
<evidence type="ECO:0000256" key="8">
    <source>
        <dbReference type="ARBA" id="ARBA00022989"/>
    </source>
</evidence>
<evidence type="ECO:0000256" key="6">
    <source>
        <dbReference type="ARBA" id="ARBA00022960"/>
    </source>
</evidence>
<keyword evidence="15" id="KW-1185">Reference proteome</keyword>
<evidence type="ECO:0000256" key="10">
    <source>
        <dbReference type="ARBA" id="ARBA00023316"/>
    </source>
</evidence>
<feature type="transmembrane region" description="Helical" evidence="11">
    <location>
        <begin position="20"/>
        <end position="40"/>
    </location>
</feature>
<dbReference type="Proteomes" id="UP000647235">
    <property type="component" value="Unassembled WGS sequence"/>
</dbReference>
<dbReference type="InterPro" id="IPR050515">
    <property type="entry name" value="Beta-lactam/transpept"/>
</dbReference>
<dbReference type="Pfam" id="PF03717">
    <property type="entry name" value="PBP_dimer"/>
    <property type="match status" value="1"/>
</dbReference>
<dbReference type="Gene3D" id="3.90.1310.10">
    <property type="entry name" value="Penicillin-binding protein 2a (Domain 2)"/>
    <property type="match status" value="2"/>
</dbReference>
<keyword evidence="7" id="KW-0573">Peptidoglycan synthesis</keyword>
<dbReference type="EMBL" id="JACOOY010000002">
    <property type="protein sequence ID" value="MBC5664150.1"/>
    <property type="molecule type" value="Genomic_DNA"/>
</dbReference>
<keyword evidence="4" id="KW-1003">Cell membrane</keyword>
<evidence type="ECO:0000256" key="7">
    <source>
        <dbReference type="ARBA" id="ARBA00022984"/>
    </source>
</evidence>
<keyword evidence="8 11" id="KW-1133">Transmembrane helix</keyword>
<evidence type="ECO:0000256" key="3">
    <source>
        <dbReference type="ARBA" id="ARBA00007171"/>
    </source>
</evidence>
<organism evidence="14 15">
    <name type="scientific">Dorea hominis</name>
    <dbReference type="NCBI Taxonomy" id="2763040"/>
    <lineage>
        <taxon>Bacteria</taxon>
        <taxon>Bacillati</taxon>
        <taxon>Bacillota</taxon>
        <taxon>Clostridia</taxon>
        <taxon>Lachnospirales</taxon>
        <taxon>Lachnospiraceae</taxon>
        <taxon>Dorea</taxon>
    </lineage>
</organism>
<dbReference type="Pfam" id="PF00905">
    <property type="entry name" value="Transpeptidase"/>
    <property type="match status" value="1"/>
</dbReference>
<dbReference type="InterPro" id="IPR036138">
    <property type="entry name" value="PBP_dimer_sf"/>
</dbReference>
<accession>A0ABR7EU12</accession>
<dbReference type="SUPFAM" id="SSF56519">
    <property type="entry name" value="Penicillin binding protein dimerisation domain"/>
    <property type="match status" value="1"/>
</dbReference>
<evidence type="ECO:0000313" key="14">
    <source>
        <dbReference type="EMBL" id="MBC5664150.1"/>
    </source>
</evidence>
<evidence type="ECO:0000256" key="11">
    <source>
        <dbReference type="SAM" id="Phobius"/>
    </source>
</evidence>
<name>A0ABR7EU12_9FIRM</name>
<feature type="domain" description="Penicillin-binding protein dimerisation" evidence="13">
    <location>
        <begin position="64"/>
        <end position="326"/>
    </location>
</feature>
<evidence type="ECO:0000313" key="15">
    <source>
        <dbReference type="Proteomes" id="UP000647235"/>
    </source>
</evidence>
<reference evidence="14 15" key="1">
    <citation type="submission" date="2020-08" db="EMBL/GenBank/DDBJ databases">
        <title>Genome public.</title>
        <authorList>
            <person name="Liu C."/>
            <person name="Sun Q."/>
        </authorList>
    </citation>
    <scope>NUCLEOTIDE SEQUENCE [LARGE SCALE GENOMIC DNA]</scope>
    <source>
        <strain evidence="14 15">NSJ-36</strain>
    </source>
</reference>
<evidence type="ECO:0000256" key="9">
    <source>
        <dbReference type="ARBA" id="ARBA00023136"/>
    </source>
</evidence>
<evidence type="ECO:0000256" key="2">
    <source>
        <dbReference type="ARBA" id="ARBA00004236"/>
    </source>
</evidence>
<feature type="domain" description="Penicillin-binding protein transpeptidase" evidence="12">
    <location>
        <begin position="615"/>
        <end position="953"/>
    </location>
</feature>
<keyword evidence="10" id="KW-0961">Cell wall biogenesis/degradation</keyword>
<evidence type="ECO:0000256" key="4">
    <source>
        <dbReference type="ARBA" id="ARBA00022475"/>
    </source>
</evidence>
<comment type="caution">
    <text evidence="14">The sequence shown here is derived from an EMBL/GenBank/DDBJ whole genome shotgun (WGS) entry which is preliminary data.</text>
</comment>
<dbReference type="Gene3D" id="3.40.710.10">
    <property type="entry name" value="DD-peptidase/beta-lactamase superfamily"/>
    <property type="match status" value="1"/>
</dbReference>
<dbReference type="Gene3D" id="3.30.1390.30">
    <property type="entry name" value="Penicillin-binding protein 2a, domain 3"/>
    <property type="match status" value="1"/>
</dbReference>
<dbReference type="InterPro" id="IPR001460">
    <property type="entry name" value="PCN-bd_Tpept"/>
</dbReference>
<comment type="subcellular location">
    <subcellularLocation>
        <location evidence="2">Cell membrane</location>
    </subcellularLocation>
    <subcellularLocation>
        <location evidence="1">Membrane</location>
        <topology evidence="1">Single-pass membrane protein</topology>
    </subcellularLocation>
</comment>
<evidence type="ECO:0000256" key="5">
    <source>
        <dbReference type="ARBA" id="ARBA00022692"/>
    </source>
</evidence>
<dbReference type="InterPro" id="IPR012338">
    <property type="entry name" value="Beta-lactam/transpept-like"/>
</dbReference>
<gene>
    <name evidence="14" type="ORF">H8S07_02460</name>
</gene>
<keyword evidence="6" id="KW-0133">Cell shape</keyword>
<sequence length="979" mass="108508">MSNLFERLRDRIAEIFKSRIFVAVVVFCIMSAVLVQRVFYLQIVKGQEYLDNYKLQIQKTKDVEGTRGNIYDRNGKLLAYNELAYSVTIEDNGEYDTLKEKNKALNKIITTVIKMVESNSDTVINNFGIILDKDKEYVFAAESDTQRLRFVADVYGKRTIDELSKEQKNESAADIIHYLCTDKRSGYGINEKKLDKQSVLKLINIRYAIALNSYQKYIATTIAEDVSDDTVADVMENMDHLQGVNIDEKSLRKYTNSKCFANLIGYTGQISTEEYDALSQKKQKEYDKTDTVGKAGIEKTMDTTLKGKKGTVKLYVNNVGKVLDTVQGKKAKAGNDLYLTIDADLQVAAYNILEQELAGIILSKLQNTLNYDRTKVSDGSDVIIPVGDVYNSFISNDILDMTHFSDDDAKSTEKAVHKTFSSNKKAVLKKLKKMLNSSGAAAYKDQSKEYQAYLSYLVNDMLTSNNKVLLSGKIDSSDKTYKAWHDSETINIKKYLNYAISKNWIDTSKLTNYMPKSGKYSDSTELYKALVSYIMDGLKSNSSFDKMIYKYMIKAGTITGRQICLMLYEQNVLKKSDAQYAQLKAGSLGSYDFIRAKIKKLEITPGELGLEPSTGSLVMTDPNNGDVLACVSYPGYDNNKLANTMDSNYYSKLLNDSSRPLYNSATQEKTAPGSTYKPLSAIAGLSEGVITTSSIINCSGIYKKVTPNPKCWAYPSAHGSLNVSQAIQHSCNSFFYEVGYRLSLKQNGLNQIQSDNAEGKATSSYYSSDRGLNVLKKYAKKFGLGSTSGIEIPEAQPQISDDSSVPSAIGQGTNNYTTSQLARYITTVANKGTVYNLTVLDKVTNVKGKRIKSYKAKVKNKITDVPDSTWSAVHTGMRNVVLLEHNDIFSSLNHTNLAISGKTGTAQQGKTHPDHGLFVGFAPSNSPEVAWAIRIANGYSSSRAAEVGRDVMKYYYNKGDKKKIITGEAATIGSGSGGD</sequence>
<dbReference type="PANTHER" id="PTHR30627:SF2">
    <property type="entry name" value="PEPTIDOGLYCAN D,D-TRANSPEPTIDASE MRDA"/>
    <property type="match status" value="1"/>
</dbReference>
<evidence type="ECO:0000259" key="13">
    <source>
        <dbReference type="Pfam" id="PF03717"/>
    </source>
</evidence>
<comment type="similarity">
    <text evidence="3">Belongs to the transpeptidase family.</text>
</comment>
<evidence type="ECO:0000259" key="12">
    <source>
        <dbReference type="Pfam" id="PF00905"/>
    </source>
</evidence>
<keyword evidence="9 11" id="KW-0472">Membrane</keyword>
<proteinExistence type="inferred from homology"/>